<reference evidence="1" key="1">
    <citation type="journal article" date="2014" name="Virology">
        <title>Metagenomic analysis of viromes of dromedary camel fecal samples reveals large number and high diversity of circoviruses and picobirnaviruses.</title>
        <authorList>
            <person name="Woo P.C.Y."/>
            <person name="Lau S.K.P."/>
            <person name="Teng J.L.L."/>
            <person name="Tsang A.K.L."/>
            <person name="Joseph M."/>
            <person name="Wong E.Y.M."/>
            <person name="Tang Y."/>
            <person name="Sivakumar S."/>
            <person name="Bai R."/>
            <person name="Wernery R."/>
            <person name="Wernery U."/>
            <person name="Yuen K.-Y."/>
        </authorList>
    </citation>
    <scope>NUCLEOTIDE SEQUENCE</scope>
    <source>
        <strain evidence="1">C4534</strain>
    </source>
</reference>
<evidence type="ECO:0000313" key="1">
    <source>
        <dbReference type="EMBL" id="AIY31281.1"/>
    </source>
</evidence>
<name>A0A0A1ENY1_9VIRU</name>
<proteinExistence type="predicted"/>
<sequence length="540" mass="61036">MRIFIIPCNVVSRYDQYTNDIAWYNKYPHMFNDATSVQFNVIGGEHYEDIIGAINNTGTATEKWSYNAPGIITLDYVPGIGVTKDANDATNRAFQALWAAIYSKTSGFLQFPAYTLATTIVAAQSMGQNIGYLKCALEVSNAFTPTNNYFPRGMLFAMGIDPDSILGKQQNVRWRLNNCIREFNKLCIPDFLDLFIRHYRLARNIYADADNQYAQFIKFRPAGYYLYNDLGVYDTQTGEYVTDDNGKAVHRCDFYVMPYIIEDVADDPQHYKVVDVSDLLDIIELQLKVIQQSSDFKFILGAVQRAFDSHQFVKIDPVDADAKPTVAVDDNVLSQIANANFVGAIQTSLVTQPAMFTGQKWHYDTFDIYGDLNHDLVLYTPGVRGKGSNATGDIVLNSYDEVITREWVMEATRCIATLDPNFSTIEDGRGSYQFHRIEACGADFITQIGIIKYDQTLGDYSRAQFYGIIDALEQVPTACALLKFKYAPRLYIVVDNKVREFFGDLNHWGILDRRSLSQLHDTAMVSMMEPTGPIPIKLGF</sequence>
<dbReference type="Pfam" id="PF20816">
    <property type="entry name" value="PBV_CP"/>
    <property type="match status" value="1"/>
</dbReference>
<dbReference type="InterPro" id="IPR048835">
    <property type="entry name" value="CP_picobirnavirus"/>
</dbReference>
<dbReference type="Gene3D" id="1.20.140.120">
    <property type="match status" value="1"/>
</dbReference>
<dbReference type="EMBL" id="KM573795">
    <property type="protein sequence ID" value="AIY31281.1"/>
    <property type="molecule type" value="Genomic_RNA"/>
</dbReference>
<protein>
    <submittedName>
        <fullName evidence="1">Capsid protein</fullName>
    </submittedName>
</protein>
<organism evidence="1">
    <name type="scientific">Dromedary picobirnavirus</name>
    <dbReference type="NCBI Taxonomy" id="1574421"/>
    <lineage>
        <taxon>Viruses</taxon>
        <taxon>Riboviria</taxon>
        <taxon>Orthornavirae</taxon>
        <taxon>Pisuviricota</taxon>
        <taxon>Duplopiviricetes</taxon>
        <taxon>Durnavirales</taxon>
        <taxon>Picobirnaviridae</taxon>
        <taxon>Orthopicobirnavirus</taxon>
    </lineage>
</organism>
<accession>A0A0A1ENY1</accession>
<dbReference type="InterPro" id="IPR049178">
    <property type="entry name" value="CP_picobirnavirus_sf"/>
</dbReference>